<dbReference type="InterPro" id="IPR024486">
    <property type="entry name" value="DUF2617"/>
</dbReference>
<evidence type="ECO:0000313" key="1">
    <source>
        <dbReference type="EMBL" id="GAC70103.1"/>
    </source>
</evidence>
<dbReference type="OrthoDB" id="4462506at2"/>
<dbReference type="AlphaFoldDB" id="M0QNF5"/>
<protein>
    <recommendedName>
        <fullName evidence="3">DUF2617 domain-containing protein</fullName>
    </recommendedName>
</protein>
<proteinExistence type="predicted"/>
<evidence type="ECO:0000313" key="2">
    <source>
        <dbReference type="Proteomes" id="UP000011666"/>
    </source>
</evidence>
<dbReference type="EMBL" id="BANX01000032">
    <property type="protein sequence ID" value="GAC70103.1"/>
    <property type="molecule type" value="Genomic_DNA"/>
</dbReference>
<dbReference type="RefSeq" id="WP_007623837.1">
    <property type="nucleotide sequence ID" value="NZ_BANX01000032.1"/>
</dbReference>
<reference evidence="1 2" key="1">
    <citation type="submission" date="2013-01" db="EMBL/GenBank/DDBJ databases">
        <title>Whole genome shotgun sequence of Gordonia soli NBRC 108243.</title>
        <authorList>
            <person name="Isaki-Nakamura S."/>
            <person name="Hosoyama A."/>
            <person name="Tsuchikane K."/>
            <person name="Ando Y."/>
            <person name="Baba S."/>
            <person name="Ohji S."/>
            <person name="Hamada M."/>
            <person name="Tamura T."/>
            <person name="Yamazoe A."/>
            <person name="Yamazaki S."/>
            <person name="Fujita N."/>
        </authorList>
    </citation>
    <scope>NUCLEOTIDE SEQUENCE [LARGE SCALE GENOMIC DNA]</scope>
    <source>
        <strain evidence="1 2">NBRC 108243</strain>
    </source>
</reference>
<comment type="caution">
    <text evidence="1">The sequence shown here is derived from an EMBL/GenBank/DDBJ whole genome shotgun (WGS) entry which is preliminary data.</text>
</comment>
<gene>
    <name evidence="1" type="ORF">GS4_32_00470</name>
</gene>
<dbReference type="Proteomes" id="UP000011666">
    <property type="component" value="Unassembled WGS sequence"/>
</dbReference>
<name>M0QNF5_9ACTN</name>
<dbReference type="STRING" id="1223545.GS4_32_00470"/>
<organism evidence="1 2">
    <name type="scientific">Gordonia soli NBRC 108243</name>
    <dbReference type="NCBI Taxonomy" id="1223545"/>
    <lineage>
        <taxon>Bacteria</taxon>
        <taxon>Bacillati</taxon>
        <taxon>Actinomycetota</taxon>
        <taxon>Actinomycetes</taxon>
        <taxon>Mycobacteriales</taxon>
        <taxon>Gordoniaceae</taxon>
        <taxon>Gordonia</taxon>
    </lineage>
</organism>
<dbReference type="Pfam" id="PF10936">
    <property type="entry name" value="DUF2617"/>
    <property type="match status" value="1"/>
</dbReference>
<sequence>MTASTRLRVAYADTSADQLTFSLSTPLLPALAERAWRTQGTRLSLRLLGASHQVVVDDEQTTGSLCETVACLPDESADLPSTFTSNAFRFTADVEHPTDRALEALVADLTRRASEHLDAGRPALIGHFPGRPLAVTAVLADVGPDEVTWSTWHTYPQTGEVVVTTSSLLRDSIGASSR</sequence>
<evidence type="ECO:0008006" key="3">
    <source>
        <dbReference type="Google" id="ProtNLM"/>
    </source>
</evidence>
<accession>M0QNF5</accession>
<dbReference type="eggNOG" id="ENOG5032ZD0">
    <property type="taxonomic scope" value="Bacteria"/>
</dbReference>
<keyword evidence="2" id="KW-1185">Reference proteome</keyword>